<gene>
    <name evidence="3" type="ORF">Tdes44962_MAKER02407</name>
</gene>
<dbReference type="Proteomes" id="UP001138500">
    <property type="component" value="Unassembled WGS sequence"/>
</dbReference>
<protein>
    <submittedName>
        <fullName evidence="3">Uncharacterized protein</fullName>
    </submittedName>
</protein>
<dbReference type="EMBL" id="RIBY02001556">
    <property type="protein sequence ID" value="KAH9828488.1"/>
    <property type="molecule type" value="Genomic_DNA"/>
</dbReference>
<accession>A0A9W7W332</accession>
<reference evidence="3 4" key="2">
    <citation type="journal article" date="2021" name="Curr. Genet.">
        <title>Genetic response to nitrogen starvation in the aggressive Eucalyptus foliar pathogen Teratosphaeria destructans.</title>
        <authorList>
            <person name="Havenga M."/>
            <person name="Wingfield B.D."/>
            <person name="Wingfield M.J."/>
            <person name="Dreyer L.L."/>
            <person name="Roets F."/>
            <person name="Aylward J."/>
        </authorList>
    </citation>
    <scope>NUCLEOTIDE SEQUENCE [LARGE SCALE GENOMIC DNA]</scope>
    <source>
        <strain evidence="3">CMW44962</strain>
    </source>
</reference>
<comment type="caution">
    <text evidence="3">The sequence shown here is derived from an EMBL/GenBank/DDBJ whole genome shotgun (WGS) entry which is preliminary data.</text>
</comment>
<feature type="region of interest" description="Disordered" evidence="1">
    <location>
        <begin position="68"/>
        <end position="117"/>
    </location>
</feature>
<evidence type="ECO:0000256" key="2">
    <source>
        <dbReference type="SAM" id="Phobius"/>
    </source>
</evidence>
<feature type="transmembrane region" description="Helical" evidence="2">
    <location>
        <begin position="14"/>
        <end position="36"/>
    </location>
</feature>
<evidence type="ECO:0000256" key="1">
    <source>
        <dbReference type="SAM" id="MobiDB-lite"/>
    </source>
</evidence>
<keyword evidence="2" id="KW-1133">Transmembrane helix</keyword>
<dbReference type="AlphaFoldDB" id="A0A9W7W332"/>
<name>A0A9W7W332_9PEZI</name>
<keyword evidence="4" id="KW-1185">Reference proteome</keyword>
<organism evidence="3 4">
    <name type="scientific">Teratosphaeria destructans</name>
    <dbReference type="NCBI Taxonomy" id="418781"/>
    <lineage>
        <taxon>Eukaryota</taxon>
        <taxon>Fungi</taxon>
        <taxon>Dikarya</taxon>
        <taxon>Ascomycota</taxon>
        <taxon>Pezizomycotina</taxon>
        <taxon>Dothideomycetes</taxon>
        <taxon>Dothideomycetidae</taxon>
        <taxon>Mycosphaerellales</taxon>
        <taxon>Teratosphaeriaceae</taxon>
        <taxon>Teratosphaeria</taxon>
    </lineage>
</organism>
<reference evidence="3 4" key="1">
    <citation type="journal article" date="2018" name="IMA Fungus">
        <title>IMA Genome-F 10: Nine draft genome sequences of Claviceps purpurea s.lat., including C. arundinis, C. humidiphila, and C. cf. spartinae, pseudomolecules for the pitch canker pathogen Fusarium circinatum, draft genome of Davidsoniella eucalypti, Grosmannia galeiformis, Quambalaria eucalypti, and Teratosphaeria destructans.</title>
        <authorList>
            <person name="Wingfield B.D."/>
            <person name="Liu M."/>
            <person name="Nguyen H.D."/>
            <person name="Lane F.A."/>
            <person name="Morgan S.W."/>
            <person name="De Vos L."/>
            <person name="Wilken P.M."/>
            <person name="Duong T.A."/>
            <person name="Aylward J."/>
            <person name="Coetzee M.P."/>
            <person name="Dadej K."/>
            <person name="De Beer Z.W."/>
            <person name="Findlay W."/>
            <person name="Havenga M."/>
            <person name="Kolarik M."/>
            <person name="Menzies J.G."/>
            <person name="Naidoo K."/>
            <person name="Pochopski O."/>
            <person name="Shoukouhi P."/>
            <person name="Santana Q.C."/>
            <person name="Seifert K.A."/>
            <person name="Soal N."/>
            <person name="Steenkamp E.T."/>
            <person name="Tatham C.T."/>
            <person name="van der Nest M.A."/>
            <person name="Wingfield M.J."/>
        </authorList>
    </citation>
    <scope>NUCLEOTIDE SEQUENCE [LARGE SCALE GENOMIC DNA]</scope>
    <source>
        <strain evidence="3">CMW44962</strain>
    </source>
</reference>
<keyword evidence="2" id="KW-0472">Membrane</keyword>
<keyword evidence="2" id="KW-0812">Transmembrane</keyword>
<sequence>MVCSLRRGWRGRLLLLLVLLMLLLLVLLLLVVVVLLRRWRWRGWLQQLLLSEADEVLGRRNSGRNLHTKGVPGVELLGPETDGQPRCSGERGGQSAGAETAVWARTKRQSTPSSSAW</sequence>
<evidence type="ECO:0000313" key="3">
    <source>
        <dbReference type="EMBL" id="KAH9828488.1"/>
    </source>
</evidence>
<evidence type="ECO:0000313" key="4">
    <source>
        <dbReference type="Proteomes" id="UP001138500"/>
    </source>
</evidence>
<proteinExistence type="predicted"/>